<dbReference type="SUPFAM" id="SSF51445">
    <property type="entry name" value="(Trans)glycosidases"/>
    <property type="match status" value="1"/>
</dbReference>
<accession>H1XSW9</accession>
<organism evidence="5 6">
    <name type="scientific">Caldithrix abyssi DSM 13497</name>
    <dbReference type="NCBI Taxonomy" id="880073"/>
    <lineage>
        <taxon>Bacteria</taxon>
        <taxon>Pseudomonadati</taxon>
        <taxon>Calditrichota</taxon>
        <taxon>Calditrichia</taxon>
        <taxon>Calditrichales</taxon>
        <taxon>Calditrichaceae</taxon>
        <taxon>Caldithrix</taxon>
    </lineage>
</organism>
<dbReference type="PANTHER" id="PTHR43405:SF1">
    <property type="entry name" value="GLYCOSYL HYDROLASE DIGH"/>
    <property type="match status" value="1"/>
</dbReference>
<dbReference type="InterPro" id="IPR032280">
    <property type="entry name" value="DUF4985"/>
</dbReference>
<dbReference type="STRING" id="880073.Cabys_519"/>
<feature type="domain" description="Glycosyl hydrolase-like 10" evidence="2">
    <location>
        <begin position="38"/>
        <end position="286"/>
    </location>
</feature>
<dbReference type="GO" id="GO:0016787">
    <property type="term" value="F:hydrolase activity"/>
    <property type="evidence" value="ECO:0007669"/>
    <property type="project" value="UniProtKB-KW"/>
</dbReference>
<dbReference type="Proteomes" id="UP000004671">
    <property type="component" value="Chromosome"/>
</dbReference>
<dbReference type="EMBL" id="CM001402">
    <property type="protein sequence ID" value="EHO41398.1"/>
    <property type="molecule type" value="Genomic_DNA"/>
</dbReference>
<dbReference type="Pfam" id="PF16373">
    <property type="entry name" value="DUF4985"/>
    <property type="match status" value="1"/>
</dbReference>
<evidence type="ECO:0000313" key="7">
    <source>
        <dbReference type="Proteomes" id="UP000183868"/>
    </source>
</evidence>
<feature type="domain" description="DUF4985" evidence="3">
    <location>
        <begin position="305"/>
        <end position="430"/>
    </location>
</feature>
<reference evidence="5 6" key="1">
    <citation type="submission" date="2011-09" db="EMBL/GenBank/DDBJ databases">
        <title>The permanent draft genome of Caldithrix abyssi DSM 13497.</title>
        <authorList>
            <consortium name="US DOE Joint Genome Institute (JGI-PGF)"/>
            <person name="Lucas S."/>
            <person name="Han J."/>
            <person name="Lapidus A."/>
            <person name="Bruce D."/>
            <person name="Goodwin L."/>
            <person name="Pitluck S."/>
            <person name="Peters L."/>
            <person name="Kyrpides N."/>
            <person name="Mavromatis K."/>
            <person name="Ivanova N."/>
            <person name="Mikhailova N."/>
            <person name="Chertkov O."/>
            <person name="Detter J.C."/>
            <person name="Tapia R."/>
            <person name="Han C."/>
            <person name="Land M."/>
            <person name="Hauser L."/>
            <person name="Markowitz V."/>
            <person name="Cheng J.-F."/>
            <person name="Hugenholtz P."/>
            <person name="Woyke T."/>
            <person name="Wu D."/>
            <person name="Spring S."/>
            <person name="Brambilla E."/>
            <person name="Klenk H.-P."/>
            <person name="Eisen J.A."/>
        </authorList>
    </citation>
    <scope>NUCLEOTIDE SEQUENCE [LARGE SCALE GENOMIC DNA]</scope>
    <source>
        <strain evidence="5 6">DSM 13497</strain>
    </source>
</reference>
<dbReference type="PaxDb" id="880073-Calab_1782"/>
<dbReference type="KEGG" id="caby:Cabys_519"/>
<sequence>MNFKMNIFLLCLILFFYDVGFTQPQTKRLFLWVDASANWAQLSDSSAMEAMAQKAASVGFTDLVIDIKPNSGYVLYPSKIAPRLLKWKGVERPAYYDYLAHALTLGKRYGLKVHAALNIFSEGSRPAGLGLVYETRPHWQTILYTPKGLKPITEVESKQSLFVNPIREDVQRYELSIIAEVARNYPQLTGIILDRARFDGIASDFSPESRAAFEKFLNKKVKHWPEDIFTWQKQTPDAEPEVTPGPLFKRWLFWRAKCIFHFFVKARDTVKTLNPQLAFGDYAGSWYPTYYEVGVNWASQHYHPPYWWADPDYHVTGYAELLDFFMSGCYYFEVTIDELNLPDVRIDLRQEAAMKDGKQFWYSVEGACDITNQVIQQATTVYGSLFILQYKNHPQQFKRAMQMVLKKTDGLMLFDLVYINEYDWWDLLQETFSD</sequence>
<evidence type="ECO:0000313" key="4">
    <source>
        <dbReference type="EMBL" id="APF17270.1"/>
    </source>
</evidence>
<dbReference type="OrthoDB" id="9760892at2"/>
<dbReference type="InParanoid" id="H1XSW9"/>
<dbReference type="Proteomes" id="UP000183868">
    <property type="component" value="Chromosome"/>
</dbReference>
<dbReference type="InterPro" id="IPR017853">
    <property type="entry name" value="GH"/>
</dbReference>
<dbReference type="PANTHER" id="PTHR43405">
    <property type="entry name" value="GLYCOSYL HYDROLASE DIGH"/>
    <property type="match status" value="1"/>
</dbReference>
<evidence type="ECO:0000259" key="3">
    <source>
        <dbReference type="Pfam" id="PF16373"/>
    </source>
</evidence>
<evidence type="ECO:0000313" key="5">
    <source>
        <dbReference type="EMBL" id="EHO41398.1"/>
    </source>
</evidence>
<keyword evidence="1" id="KW-0732">Signal</keyword>
<evidence type="ECO:0000259" key="2">
    <source>
        <dbReference type="Pfam" id="PF02638"/>
    </source>
</evidence>
<evidence type="ECO:0000256" key="1">
    <source>
        <dbReference type="ARBA" id="ARBA00022729"/>
    </source>
</evidence>
<keyword evidence="6" id="KW-1185">Reference proteome</keyword>
<dbReference type="InterPro" id="IPR003790">
    <property type="entry name" value="GHL10"/>
</dbReference>
<dbReference type="eggNOG" id="COG1649">
    <property type="taxonomic scope" value="Bacteria"/>
</dbReference>
<protein>
    <submittedName>
        <fullName evidence="4">Glycosyl hydrolase-like 10</fullName>
    </submittedName>
</protein>
<dbReference type="AlphaFoldDB" id="H1XSW9"/>
<dbReference type="Gene3D" id="3.20.20.80">
    <property type="entry name" value="Glycosidases"/>
    <property type="match status" value="1"/>
</dbReference>
<dbReference type="EMBL" id="CP018099">
    <property type="protein sequence ID" value="APF17270.1"/>
    <property type="molecule type" value="Genomic_DNA"/>
</dbReference>
<gene>
    <name evidence="4" type="ORF">Cabys_519</name>
    <name evidence="5" type="ORF">Calab_1782</name>
</gene>
<dbReference type="InterPro" id="IPR052177">
    <property type="entry name" value="Divisome_Glycosyl_Hydrolase"/>
</dbReference>
<dbReference type="HOGENOM" id="CLU_584833_0_0_0"/>
<name>H1XSW9_CALAY</name>
<keyword evidence="4" id="KW-0378">Hydrolase</keyword>
<evidence type="ECO:0000313" key="6">
    <source>
        <dbReference type="Proteomes" id="UP000004671"/>
    </source>
</evidence>
<proteinExistence type="predicted"/>
<dbReference type="Pfam" id="PF02638">
    <property type="entry name" value="GHL10"/>
    <property type="match status" value="1"/>
</dbReference>
<reference evidence="4 7" key="2">
    <citation type="submission" date="2016-11" db="EMBL/GenBank/DDBJ databases">
        <title>Genomic analysis of Caldithrix abyssi and proposal of a novel bacterial phylum Caldithrichaeota.</title>
        <authorList>
            <person name="Kublanov I."/>
            <person name="Sigalova O."/>
            <person name="Gavrilov S."/>
            <person name="Lebedinsky A."/>
            <person name="Ivanova N."/>
            <person name="Daum C."/>
            <person name="Reddy T."/>
            <person name="Klenk H.P."/>
            <person name="Goker M."/>
            <person name="Reva O."/>
            <person name="Miroshnichenko M."/>
            <person name="Kyprides N."/>
            <person name="Woyke T."/>
            <person name="Gelfand M."/>
        </authorList>
    </citation>
    <scope>NUCLEOTIDE SEQUENCE [LARGE SCALE GENOMIC DNA]</scope>
    <source>
        <strain evidence="4 7">LF13</strain>
    </source>
</reference>